<evidence type="ECO:0000313" key="1">
    <source>
        <dbReference type="EMBL" id="KAK2575327.1"/>
    </source>
</evidence>
<dbReference type="AlphaFoldDB" id="A0AAD9VIW8"/>
<sequence>MFNGVLEVPLPEGVTIIAYADDLALLVEASTAHQLGQRA</sequence>
<comment type="caution">
    <text evidence="1">The sequence shown here is derived from an EMBL/GenBank/DDBJ whole genome shotgun (WGS) entry which is preliminary data.</text>
</comment>
<dbReference type="Proteomes" id="UP001258017">
    <property type="component" value="Unassembled WGS sequence"/>
</dbReference>
<feature type="non-terminal residue" evidence="1">
    <location>
        <position position="39"/>
    </location>
</feature>
<keyword evidence="2" id="KW-1185">Reference proteome</keyword>
<accession>A0AAD9VIW8</accession>
<proteinExistence type="predicted"/>
<gene>
    <name evidence="1" type="ORF">KPH14_000872</name>
</gene>
<name>A0AAD9VIW8_9HYME</name>
<organism evidence="1 2">
    <name type="scientific">Odynerus spinipes</name>
    <dbReference type="NCBI Taxonomy" id="1348599"/>
    <lineage>
        <taxon>Eukaryota</taxon>
        <taxon>Metazoa</taxon>
        <taxon>Ecdysozoa</taxon>
        <taxon>Arthropoda</taxon>
        <taxon>Hexapoda</taxon>
        <taxon>Insecta</taxon>
        <taxon>Pterygota</taxon>
        <taxon>Neoptera</taxon>
        <taxon>Endopterygota</taxon>
        <taxon>Hymenoptera</taxon>
        <taxon>Apocrita</taxon>
        <taxon>Aculeata</taxon>
        <taxon>Vespoidea</taxon>
        <taxon>Vespidae</taxon>
        <taxon>Eumeninae</taxon>
        <taxon>Odynerus</taxon>
    </lineage>
</organism>
<evidence type="ECO:0000313" key="2">
    <source>
        <dbReference type="Proteomes" id="UP001258017"/>
    </source>
</evidence>
<protein>
    <recommendedName>
        <fullName evidence="3">Reverse transcriptase</fullName>
    </recommendedName>
</protein>
<reference evidence="1" key="2">
    <citation type="journal article" date="2023" name="Commun. Biol.">
        <title>Intrasexual cuticular hydrocarbon dimorphism in a wasp sheds light on hydrocarbon biosynthesis genes in Hymenoptera.</title>
        <authorList>
            <person name="Moris V.C."/>
            <person name="Podsiadlowski L."/>
            <person name="Martin S."/>
            <person name="Oeyen J.P."/>
            <person name="Donath A."/>
            <person name="Petersen M."/>
            <person name="Wilbrandt J."/>
            <person name="Misof B."/>
            <person name="Liedtke D."/>
            <person name="Thamm M."/>
            <person name="Scheiner R."/>
            <person name="Schmitt T."/>
            <person name="Niehuis O."/>
        </authorList>
    </citation>
    <scope>NUCLEOTIDE SEQUENCE</scope>
    <source>
        <strain evidence="1">GBR_01_08_01A</strain>
    </source>
</reference>
<evidence type="ECO:0008006" key="3">
    <source>
        <dbReference type="Google" id="ProtNLM"/>
    </source>
</evidence>
<reference evidence="1" key="1">
    <citation type="submission" date="2021-08" db="EMBL/GenBank/DDBJ databases">
        <authorList>
            <person name="Misof B."/>
            <person name="Oliver O."/>
            <person name="Podsiadlowski L."/>
            <person name="Donath A."/>
            <person name="Peters R."/>
            <person name="Mayer C."/>
            <person name="Rust J."/>
            <person name="Gunkel S."/>
            <person name="Lesny P."/>
            <person name="Martin S."/>
            <person name="Oeyen J.P."/>
            <person name="Petersen M."/>
            <person name="Panagiotis P."/>
            <person name="Wilbrandt J."/>
            <person name="Tanja T."/>
        </authorList>
    </citation>
    <scope>NUCLEOTIDE SEQUENCE</scope>
    <source>
        <strain evidence="1">GBR_01_08_01A</strain>
        <tissue evidence="1">Thorax + abdomen</tissue>
    </source>
</reference>
<dbReference type="EMBL" id="JAIFRP010004452">
    <property type="protein sequence ID" value="KAK2575327.1"/>
    <property type="molecule type" value="Genomic_DNA"/>
</dbReference>